<organism evidence="2 3">
    <name type="scientific">Spraguea lophii (strain 42_110)</name>
    <name type="common">Microsporidian parasite</name>
    <dbReference type="NCBI Taxonomy" id="1358809"/>
    <lineage>
        <taxon>Eukaryota</taxon>
        <taxon>Fungi</taxon>
        <taxon>Fungi incertae sedis</taxon>
        <taxon>Microsporidia</taxon>
        <taxon>Spragueidae</taxon>
        <taxon>Spraguea</taxon>
    </lineage>
</organism>
<dbReference type="AlphaFoldDB" id="S7W6W3"/>
<proteinExistence type="predicted"/>
<sequence>MMFNKTHSQIMLSSSDSNQDENSVSKISGDIEVFESCKKLEGLMLLLNLKSISNKNYTIEDSKKEIIIYFTNALEKILYDKRQENTEIIEIQTFIKSLIIEIMDERFDDIFRPGNIFTTPYSCKTICCDNAEFKVFINIIRRIYIYYTNRMNTLSINKNIPPPQIDFTYFKPSYAIAHKNIHVHKESNYKKPKIPDNIKSDRSKIVINSNNNTESDEEIIIKRNKYPDRQSNTKRMKTIRGALKTTSKPGMRKVKNFCNLCKKLKISPAWRRYNGARVCYACGLELKKKY</sequence>
<comment type="caution">
    <text evidence="2">The sequence shown here is derived from an EMBL/GenBank/DDBJ whole genome shotgun (WGS) entry which is preliminary data.</text>
</comment>
<reference evidence="3" key="1">
    <citation type="journal article" date="2013" name="PLoS Genet.">
        <title>The genome of Spraguea lophii and the basis of host-microsporidian interactions.</title>
        <authorList>
            <person name="Campbell S.E."/>
            <person name="Williams T.A."/>
            <person name="Yousuf A."/>
            <person name="Soanes D.M."/>
            <person name="Paszkiewicz K.H."/>
            <person name="Williams B.A.P."/>
        </authorList>
    </citation>
    <scope>NUCLEOTIDE SEQUENCE [LARGE SCALE GENOMIC DNA]</scope>
    <source>
        <strain evidence="3">42_110</strain>
    </source>
</reference>
<gene>
    <name evidence="2" type="ORF">SLOPH_1099</name>
</gene>
<feature type="region of interest" description="Disordered" evidence="1">
    <location>
        <begin position="1"/>
        <end position="22"/>
    </location>
</feature>
<dbReference type="InParanoid" id="S7W6W3"/>
<evidence type="ECO:0000256" key="1">
    <source>
        <dbReference type="SAM" id="MobiDB-lite"/>
    </source>
</evidence>
<evidence type="ECO:0000313" key="3">
    <source>
        <dbReference type="Proteomes" id="UP000014978"/>
    </source>
</evidence>
<keyword evidence="3" id="KW-1185">Reference proteome</keyword>
<dbReference type="HOGENOM" id="CLU_960346_0_0_1"/>
<accession>S7W6W3</accession>
<dbReference type="VEuPathDB" id="MicrosporidiaDB:SLOPH_1099"/>
<dbReference type="EMBL" id="ATCN01000706">
    <property type="protein sequence ID" value="EPR78560.1"/>
    <property type="molecule type" value="Genomic_DNA"/>
</dbReference>
<name>S7W6W3_SPRLO</name>
<evidence type="ECO:0008006" key="4">
    <source>
        <dbReference type="Google" id="ProtNLM"/>
    </source>
</evidence>
<dbReference type="Proteomes" id="UP000014978">
    <property type="component" value="Unassembled WGS sequence"/>
</dbReference>
<evidence type="ECO:0000313" key="2">
    <source>
        <dbReference type="EMBL" id="EPR78560.1"/>
    </source>
</evidence>
<protein>
    <recommendedName>
        <fullName evidence="4">GATA-type domain-containing protein</fullName>
    </recommendedName>
</protein>